<evidence type="ECO:0000256" key="7">
    <source>
        <dbReference type="ARBA" id="ARBA00023002"/>
    </source>
</evidence>
<dbReference type="InterPro" id="IPR036188">
    <property type="entry name" value="FAD/NAD-bd_sf"/>
</dbReference>
<comment type="pathway">
    <text evidence="2">Plant hormone metabolism; auxin biosynthesis.</text>
</comment>
<keyword evidence="7" id="KW-0560">Oxidoreductase</keyword>
<keyword evidence="4" id="KW-0285">Flavoprotein</keyword>
<dbReference type="EC" id="1.14.13.168" evidence="9"/>
<dbReference type="PRINTS" id="PR00469">
    <property type="entry name" value="PNDRDTASEII"/>
</dbReference>
<dbReference type="GO" id="GO:0050661">
    <property type="term" value="F:NADP binding"/>
    <property type="evidence" value="ECO:0007669"/>
    <property type="project" value="InterPro"/>
</dbReference>
<dbReference type="PANTHER" id="PTHR43539">
    <property type="entry name" value="FLAVIN-BINDING MONOOXYGENASE-LIKE PROTEIN (AFU_ORTHOLOGUE AFUA_4G09220)"/>
    <property type="match status" value="1"/>
</dbReference>
<keyword evidence="5" id="KW-0274">FAD</keyword>
<dbReference type="Proteomes" id="UP000428333">
    <property type="component" value="Linkage Group LG05"/>
</dbReference>
<dbReference type="GO" id="GO:0103075">
    <property type="term" value="F:indole-3-pyruvate monooxygenase activity"/>
    <property type="evidence" value="ECO:0007669"/>
    <property type="project" value="UniProtKB-EC"/>
</dbReference>
<gene>
    <name evidence="11" type="ORF">C3L33_09018</name>
</gene>
<dbReference type="EMBL" id="QEFC01001212">
    <property type="protein sequence ID" value="KAE9459067.1"/>
    <property type="molecule type" value="Genomic_DNA"/>
</dbReference>
<protein>
    <recommendedName>
        <fullName evidence="9">indole-3-pyruvate monooxygenase</fullName>
        <ecNumber evidence="9">1.14.13.168</ecNumber>
    </recommendedName>
</protein>
<feature type="non-terminal residue" evidence="11">
    <location>
        <position position="1"/>
    </location>
</feature>
<evidence type="ECO:0000256" key="5">
    <source>
        <dbReference type="ARBA" id="ARBA00022827"/>
    </source>
</evidence>
<comment type="similarity">
    <text evidence="3">Belongs to the FMO family.</text>
</comment>
<accession>A0A6A4LX98</accession>
<organism evidence="11 12">
    <name type="scientific">Rhododendron williamsianum</name>
    <dbReference type="NCBI Taxonomy" id="262921"/>
    <lineage>
        <taxon>Eukaryota</taxon>
        <taxon>Viridiplantae</taxon>
        <taxon>Streptophyta</taxon>
        <taxon>Embryophyta</taxon>
        <taxon>Tracheophyta</taxon>
        <taxon>Spermatophyta</taxon>
        <taxon>Magnoliopsida</taxon>
        <taxon>eudicotyledons</taxon>
        <taxon>Gunneridae</taxon>
        <taxon>Pentapetalae</taxon>
        <taxon>asterids</taxon>
        <taxon>Ericales</taxon>
        <taxon>Ericaceae</taxon>
        <taxon>Ericoideae</taxon>
        <taxon>Rhodoreae</taxon>
        <taxon>Rhododendron</taxon>
    </lineage>
</organism>
<dbReference type="GO" id="GO:0050660">
    <property type="term" value="F:flavin adenine dinucleotide binding"/>
    <property type="evidence" value="ECO:0007669"/>
    <property type="project" value="InterPro"/>
</dbReference>
<dbReference type="GO" id="GO:0004499">
    <property type="term" value="F:N,N-dimethylaniline monooxygenase activity"/>
    <property type="evidence" value="ECO:0007669"/>
    <property type="project" value="InterPro"/>
</dbReference>
<evidence type="ECO:0000256" key="6">
    <source>
        <dbReference type="ARBA" id="ARBA00022857"/>
    </source>
</evidence>
<evidence type="ECO:0000256" key="3">
    <source>
        <dbReference type="ARBA" id="ARBA00009183"/>
    </source>
</evidence>
<dbReference type="Gene3D" id="3.50.50.60">
    <property type="entry name" value="FAD/NAD(P)-binding domain"/>
    <property type="match status" value="1"/>
</dbReference>
<dbReference type="GO" id="GO:0009851">
    <property type="term" value="P:auxin biosynthetic process"/>
    <property type="evidence" value="ECO:0007669"/>
    <property type="project" value="UniProtKB-KW"/>
</dbReference>
<dbReference type="PRINTS" id="PR00368">
    <property type="entry name" value="FADPNR"/>
</dbReference>
<dbReference type="PANTHER" id="PTHR43539:SF9">
    <property type="entry name" value="INDOLE-3-PYRUVATE MONOOXYGENASE YUCCA11-RELATED"/>
    <property type="match status" value="1"/>
</dbReference>
<proteinExistence type="inferred from homology"/>
<evidence type="ECO:0000256" key="4">
    <source>
        <dbReference type="ARBA" id="ARBA00022630"/>
    </source>
</evidence>
<dbReference type="OrthoDB" id="66881at2759"/>
<name>A0A6A4LX98_9ERIC</name>
<evidence type="ECO:0000256" key="10">
    <source>
        <dbReference type="ARBA" id="ARBA00047707"/>
    </source>
</evidence>
<dbReference type="InterPro" id="IPR020946">
    <property type="entry name" value="Flavin_mOase-like"/>
</dbReference>
<comment type="cofactor">
    <cofactor evidence="1">
        <name>FAD</name>
        <dbReference type="ChEBI" id="CHEBI:57692"/>
    </cofactor>
</comment>
<evidence type="ECO:0000256" key="1">
    <source>
        <dbReference type="ARBA" id="ARBA00001974"/>
    </source>
</evidence>
<evidence type="ECO:0000256" key="9">
    <source>
        <dbReference type="ARBA" id="ARBA00039148"/>
    </source>
</evidence>
<dbReference type="AlphaFoldDB" id="A0A6A4LX98"/>
<sequence>MIQETEVIIIGAGPAGIATSACLNLLSLPNIVLERESCTASLWKNKSYDRLKLHLAKQYCQLPHMPFPSRFPTFLSKSLFINYLDTYVSWFGVNPMLGRSVESASREDGEKCWRVVARNAGSGETEVFEGRFLVVATGENSEGFVPEVVGLEDFGGEVVHSSEYGNGKRYEGKDVLVVGCGNSGMEIAYDLVNCGARAAISVRSPVHVLSKEMVQLGMCMLKLLPCDVVDKMVQSLAKLKYGDFSHYGLQTPSKGPFYLKRTTGRSPVIDVGTMHKIKTRDIQVLPSITSIKGDFIEFENGKTNRFQAIVFATGYKSTVRKWLKDDGELFNEDGMPKKRRPDHWKGENGLYCVGFARAGLLGISSDAQNIANDICLILSQQKNR</sequence>
<evidence type="ECO:0000313" key="11">
    <source>
        <dbReference type="EMBL" id="KAE9459067.1"/>
    </source>
</evidence>
<dbReference type="SUPFAM" id="SSF51905">
    <property type="entry name" value="FAD/NAD(P)-binding domain"/>
    <property type="match status" value="2"/>
</dbReference>
<keyword evidence="8" id="KW-0073">Auxin biosynthesis</keyword>
<comment type="catalytic activity">
    <reaction evidence="10">
        <text>indole-3-pyruvate + NADPH + O2 + H(+) = (indol-3-yl)acetate + CO2 + NADP(+) + H2O</text>
        <dbReference type="Rhea" id="RHEA:34331"/>
        <dbReference type="ChEBI" id="CHEBI:15377"/>
        <dbReference type="ChEBI" id="CHEBI:15378"/>
        <dbReference type="ChEBI" id="CHEBI:15379"/>
        <dbReference type="ChEBI" id="CHEBI:16526"/>
        <dbReference type="ChEBI" id="CHEBI:17640"/>
        <dbReference type="ChEBI" id="CHEBI:30854"/>
        <dbReference type="ChEBI" id="CHEBI:57783"/>
        <dbReference type="ChEBI" id="CHEBI:58349"/>
        <dbReference type="EC" id="1.14.13.168"/>
    </reaction>
</comment>
<keyword evidence="12" id="KW-1185">Reference proteome</keyword>
<evidence type="ECO:0000313" key="12">
    <source>
        <dbReference type="Proteomes" id="UP000428333"/>
    </source>
</evidence>
<evidence type="ECO:0000256" key="2">
    <source>
        <dbReference type="ARBA" id="ARBA00004814"/>
    </source>
</evidence>
<reference evidence="11 12" key="1">
    <citation type="journal article" date="2019" name="Genome Biol. Evol.">
        <title>The Rhododendron genome and chromosomal organization provide insight into shared whole-genome duplications across the heath family (Ericaceae).</title>
        <authorList>
            <person name="Soza V.L."/>
            <person name="Lindsley D."/>
            <person name="Waalkes A."/>
            <person name="Ramage E."/>
            <person name="Patwardhan R.P."/>
            <person name="Burton J.N."/>
            <person name="Adey A."/>
            <person name="Kumar A."/>
            <person name="Qiu R."/>
            <person name="Shendure J."/>
            <person name="Hall B."/>
        </authorList>
    </citation>
    <scope>NUCLEOTIDE SEQUENCE [LARGE SCALE GENOMIC DNA]</scope>
    <source>
        <strain evidence="11">RSF 1966-606</strain>
    </source>
</reference>
<dbReference type="InterPro" id="IPR000960">
    <property type="entry name" value="Flavin_mOase"/>
</dbReference>
<dbReference type="PIRSF" id="PIRSF000332">
    <property type="entry name" value="FMO"/>
    <property type="match status" value="1"/>
</dbReference>
<evidence type="ECO:0000256" key="8">
    <source>
        <dbReference type="ARBA" id="ARBA00023070"/>
    </source>
</evidence>
<keyword evidence="6" id="KW-0521">NADP</keyword>
<dbReference type="Pfam" id="PF00743">
    <property type="entry name" value="FMO-like"/>
    <property type="match status" value="1"/>
</dbReference>
<comment type="caution">
    <text evidence="11">The sequence shown here is derived from an EMBL/GenBank/DDBJ whole genome shotgun (WGS) entry which is preliminary data.</text>
</comment>
<dbReference type="InterPro" id="IPR050982">
    <property type="entry name" value="Auxin_biosynth/cation_transpt"/>
</dbReference>